<sequence>MLIPTGVNAICTAWIAWMAPSVLSAWLTIRIIMLFR</sequence>
<dbReference type="EMBL" id="GGEC01033658">
    <property type="protein sequence ID" value="MBX14142.1"/>
    <property type="molecule type" value="Transcribed_RNA"/>
</dbReference>
<name>A0A2P2L851_RHIMU</name>
<evidence type="ECO:0000313" key="2">
    <source>
        <dbReference type="EMBL" id="MBX14142.1"/>
    </source>
</evidence>
<feature type="transmembrane region" description="Helical" evidence="1">
    <location>
        <begin position="6"/>
        <end position="29"/>
    </location>
</feature>
<evidence type="ECO:0000256" key="1">
    <source>
        <dbReference type="SAM" id="Phobius"/>
    </source>
</evidence>
<keyword evidence="1" id="KW-0472">Membrane</keyword>
<reference evidence="2" key="1">
    <citation type="submission" date="2018-02" db="EMBL/GenBank/DDBJ databases">
        <title>Rhizophora mucronata_Transcriptome.</title>
        <authorList>
            <person name="Meera S.P."/>
            <person name="Sreeshan A."/>
            <person name="Augustine A."/>
        </authorList>
    </citation>
    <scope>NUCLEOTIDE SEQUENCE</scope>
    <source>
        <tissue evidence="2">Leaf</tissue>
    </source>
</reference>
<keyword evidence="1" id="KW-1133">Transmembrane helix</keyword>
<accession>A0A2P2L851</accession>
<proteinExistence type="predicted"/>
<organism evidence="2">
    <name type="scientific">Rhizophora mucronata</name>
    <name type="common">Asiatic mangrove</name>
    <dbReference type="NCBI Taxonomy" id="61149"/>
    <lineage>
        <taxon>Eukaryota</taxon>
        <taxon>Viridiplantae</taxon>
        <taxon>Streptophyta</taxon>
        <taxon>Embryophyta</taxon>
        <taxon>Tracheophyta</taxon>
        <taxon>Spermatophyta</taxon>
        <taxon>Magnoliopsida</taxon>
        <taxon>eudicotyledons</taxon>
        <taxon>Gunneridae</taxon>
        <taxon>Pentapetalae</taxon>
        <taxon>rosids</taxon>
        <taxon>fabids</taxon>
        <taxon>Malpighiales</taxon>
        <taxon>Rhizophoraceae</taxon>
        <taxon>Rhizophora</taxon>
    </lineage>
</organism>
<protein>
    <submittedName>
        <fullName evidence="2">Uncharacterized protein LOC106774881</fullName>
    </submittedName>
</protein>
<keyword evidence="1" id="KW-0812">Transmembrane</keyword>
<dbReference type="AlphaFoldDB" id="A0A2P2L851"/>